<dbReference type="OrthoDB" id="9998047at2"/>
<accession>A0A2S2CKG9</accession>
<keyword evidence="2" id="KW-1185">Reference proteome</keyword>
<evidence type="ECO:0000313" key="2">
    <source>
        <dbReference type="Proteomes" id="UP000245629"/>
    </source>
</evidence>
<protein>
    <submittedName>
        <fullName evidence="1">Uncharacterized protein</fullName>
    </submittedName>
</protein>
<dbReference type="Proteomes" id="UP000245629">
    <property type="component" value="Chromosome 1"/>
</dbReference>
<gene>
    <name evidence="1" type="ORF">DEW08_01410</name>
</gene>
<dbReference type="AlphaFoldDB" id="A0A2S2CKG9"/>
<evidence type="ECO:0000313" key="1">
    <source>
        <dbReference type="EMBL" id="AWK85015.1"/>
    </source>
</evidence>
<name>A0A2S2CKG9_9PROT</name>
<dbReference type="RefSeq" id="WP_109323842.1">
    <property type="nucleotide sequence ID" value="NZ_CP029352.1"/>
</dbReference>
<proteinExistence type="predicted"/>
<reference evidence="2" key="1">
    <citation type="submission" date="2018-05" db="EMBL/GenBank/DDBJ databases">
        <title>Azospirillum thermophila sp. nov., a novel isolated from hot spring.</title>
        <authorList>
            <person name="Zhao Z."/>
        </authorList>
    </citation>
    <scope>NUCLEOTIDE SEQUENCE [LARGE SCALE GENOMIC DNA]</scope>
    <source>
        <strain evidence="2">CFH 70021</strain>
    </source>
</reference>
<dbReference type="KEGG" id="azz:DEW08_01410"/>
<dbReference type="EMBL" id="CP029352">
    <property type="protein sequence ID" value="AWK85015.1"/>
    <property type="molecule type" value="Genomic_DNA"/>
</dbReference>
<sequence length="86" mass="9308">MKPKHMSITANVTEEQLRAMPAGKLEKLRNTIWNIVEAYEAASASSKQASTATAYKLDEMQAKGIAMKIMAEINRRKAEAAGAAGI</sequence>
<organism evidence="1 2">
    <name type="scientific">Azospirillum thermophilum</name>
    <dbReference type="NCBI Taxonomy" id="2202148"/>
    <lineage>
        <taxon>Bacteria</taxon>
        <taxon>Pseudomonadati</taxon>
        <taxon>Pseudomonadota</taxon>
        <taxon>Alphaproteobacteria</taxon>
        <taxon>Rhodospirillales</taxon>
        <taxon>Azospirillaceae</taxon>
        <taxon>Azospirillum</taxon>
    </lineage>
</organism>